<dbReference type="InterPro" id="IPR046342">
    <property type="entry name" value="CBS_dom_sf"/>
</dbReference>
<dbReference type="InterPro" id="IPR014651">
    <property type="entry name" value="UCP036983_2CBS_MJ1404"/>
</dbReference>
<dbReference type="CDD" id="cd17780">
    <property type="entry name" value="CBS_pair_arch1_repeat1"/>
    <property type="match status" value="1"/>
</dbReference>
<dbReference type="OrthoDB" id="9280at2157"/>
<dbReference type="Proteomes" id="UP000281431">
    <property type="component" value="Unassembled WGS sequence"/>
</dbReference>
<feature type="domain" description="CBS" evidence="3">
    <location>
        <begin position="133"/>
        <end position="189"/>
    </location>
</feature>
<evidence type="ECO:0000259" key="3">
    <source>
        <dbReference type="PROSITE" id="PS51371"/>
    </source>
</evidence>
<keyword evidence="2" id="KW-0129">CBS domain</keyword>
<gene>
    <name evidence="4" type="ORF">EA472_19775</name>
</gene>
<name>A0A3N6M8F0_NATCH</name>
<dbReference type="SUPFAM" id="SSF54631">
    <property type="entry name" value="CBS-domain pair"/>
    <property type="match status" value="2"/>
</dbReference>
<dbReference type="CDD" id="cd04632">
    <property type="entry name" value="CBS_pair_arch1_repeat2"/>
    <property type="match status" value="1"/>
</dbReference>
<dbReference type="Pfam" id="PF00571">
    <property type="entry name" value="CBS"/>
    <property type="match status" value="4"/>
</dbReference>
<dbReference type="AlphaFoldDB" id="A0A3N6M8F0"/>
<dbReference type="SMART" id="SM00116">
    <property type="entry name" value="CBS"/>
    <property type="match status" value="3"/>
</dbReference>
<sequence length="385" mass="42801">MNIADIATQDYIEVDVGTRMGKVRSTFENGNPKGIIVTDDGEYEGVISEREVLQSHVEDDAKVAALIKPSRSAPAPRVGRDEDVRETARVLIESNAKMAPVFENGDLWGVISSDALLEAVLENLDALTVEDVYSADPVTIREDDGIGKAINNLREHGISRIPVLNENDYLTGVVTTHDIADFVIRENERMTTGDRVGDNERMLDVPVYDIMNSPVETTRLDATAEEAVETMLELDYGGLMVTPDDDDRIVIGVVTKTDVLRALTFTEQEHMDVQITNISLLDTITREGIVQSITEVSDKYAEMQVLHAHVRFKEHKEKLRGTPLIHCQIRLRTNKGQVAGTGEGYGAENAFRVALDKLERNVLEVKGVTSDEEYRGQLLRKLNEL</sequence>
<evidence type="ECO:0000256" key="1">
    <source>
        <dbReference type="ARBA" id="ARBA00022737"/>
    </source>
</evidence>
<organism evidence="4 5">
    <name type="scientific">Natrarchaeobius chitinivorans</name>
    <dbReference type="NCBI Taxonomy" id="1679083"/>
    <lineage>
        <taxon>Archaea</taxon>
        <taxon>Methanobacteriati</taxon>
        <taxon>Methanobacteriota</taxon>
        <taxon>Stenosarchaea group</taxon>
        <taxon>Halobacteria</taxon>
        <taxon>Halobacteriales</taxon>
        <taxon>Natrialbaceae</taxon>
        <taxon>Natrarchaeobius</taxon>
    </lineage>
</organism>
<proteinExistence type="predicted"/>
<dbReference type="PANTHER" id="PTHR48108">
    <property type="entry name" value="CBS DOMAIN-CONTAINING PROTEIN CBSX2, CHLOROPLASTIC"/>
    <property type="match status" value="1"/>
</dbReference>
<keyword evidence="1" id="KW-0677">Repeat</keyword>
<feature type="domain" description="CBS" evidence="3">
    <location>
        <begin position="211"/>
        <end position="273"/>
    </location>
</feature>
<dbReference type="PROSITE" id="PS51371">
    <property type="entry name" value="CBS"/>
    <property type="match status" value="3"/>
</dbReference>
<evidence type="ECO:0000313" key="4">
    <source>
        <dbReference type="EMBL" id="RQG96944.1"/>
    </source>
</evidence>
<dbReference type="PIRSF" id="PIRSF036983">
    <property type="entry name" value="UCP_2CBS_MJ1404"/>
    <property type="match status" value="1"/>
</dbReference>
<dbReference type="PANTHER" id="PTHR48108:SF35">
    <property type="entry name" value="ZINC METALLOPROTEASE MJ0392"/>
    <property type="match status" value="1"/>
</dbReference>
<dbReference type="InterPro" id="IPR051462">
    <property type="entry name" value="CBS_domain-containing"/>
</dbReference>
<evidence type="ECO:0000256" key="2">
    <source>
        <dbReference type="PROSITE-ProRule" id="PRU00703"/>
    </source>
</evidence>
<evidence type="ECO:0000313" key="5">
    <source>
        <dbReference type="Proteomes" id="UP000281431"/>
    </source>
</evidence>
<accession>A0A3N6M8F0</accession>
<dbReference type="InterPro" id="IPR000644">
    <property type="entry name" value="CBS_dom"/>
</dbReference>
<reference evidence="4 5" key="1">
    <citation type="submission" date="2018-10" db="EMBL/GenBank/DDBJ databases">
        <title>Natrarchaeobius chitinivorans gen. nov., sp. nov., and Natrarchaeobius haloalkaliphilus sp. nov., alkaliphilic, chitin-utilizing haloarchaea from hypersaline alkaline lakes.</title>
        <authorList>
            <person name="Sorokin D.Y."/>
            <person name="Elcheninov A.G."/>
            <person name="Kostrikina N.A."/>
            <person name="Bale N.J."/>
            <person name="Sinninghe Damste J.S."/>
            <person name="Khijniak T.V."/>
            <person name="Kublanov I.V."/>
            <person name="Toshchakov S.V."/>
        </authorList>
    </citation>
    <scope>NUCLEOTIDE SEQUENCE [LARGE SCALE GENOMIC DNA]</scope>
    <source>
        <strain evidence="4 5">AArcht7</strain>
    </source>
</reference>
<comment type="caution">
    <text evidence="4">The sequence shown here is derived from an EMBL/GenBank/DDBJ whole genome shotgun (WGS) entry which is preliminary data.</text>
</comment>
<feature type="domain" description="CBS" evidence="3">
    <location>
        <begin position="69"/>
        <end position="126"/>
    </location>
</feature>
<keyword evidence="5" id="KW-1185">Reference proteome</keyword>
<dbReference type="Gene3D" id="3.10.580.10">
    <property type="entry name" value="CBS-domain"/>
    <property type="match status" value="3"/>
</dbReference>
<protein>
    <submittedName>
        <fullName evidence="4">CBS domain-containing protein</fullName>
    </submittedName>
</protein>
<dbReference type="EMBL" id="REFZ01000021">
    <property type="protein sequence ID" value="RQG96944.1"/>
    <property type="molecule type" value="Genomic_DNA"/>
</dbReference>